<sequence length="397" mass="43171">MTNRLFLTTMLCCVVCIKGSANLMITTAGFELVESNWNDKHFLLSGDSHKVAPGDFVSPLRSQADEDRGGTVLLTEPANDTRSISEDYNTTVEMIQWESTNDTGDIRLSLAGAQQISENETVTEHVQRIIENYNTTVEMMHSESTNDTGDIRTPLVGAQQTSETETVTEHVRRISEDYNTTEEMTQSEWTNDTGDIGTSVVGSPQTLEHDVVTQDVQRMNGSLQISTVGFQFSISTLGVDEDMRGSSSESPASGRETSANESLGLSFDVNGSLLEETTSLRLTEPPTNGLNTETSERGVTFFGLSSPRPGSPPEDQPIISSELAEKIIDVLDKVRLPLEMASGLVTFTSACVYLLPDMRSPTAMYLVSMNLLDTVSVVTGNVGLIWRLAAGNDVTVC</sequence>
<feature type="region of interest" description="Disordered" evidence="1">
    <location>
        <begin position="179"/>
        <end position="203"/>
    </location>
</feature>
<keyword evidence="2" id="KW-0732">Signal</keyword>
<comment type="caution">
    <text evidence="3">The sequence shown here is derived from an EMBL/GenBank/DDBJ whole genome shotgun (WGS) entry which is preliminary data.</text>
</comment>
<evidence type="ECO:0000313" key="3">
    <source>
        <dbReference type="EMBL" id="KAK7498573.1"/>
    </source>
</evidence>
<feature type="compositionally biased region" description="Polar residues" evidence="1">
    <location>
        <begin position="179"/>
        <end position="193"/>
    </location>
</feature>
<gene>
    <name evidence="3" type="ORF">BaRGS_00010233</name>
</gene>
<feature type="chain" id="PRO_5044873705" evidence="2">
    <location>
        <begin position="22"/>
        <end position="397"/>
    </location>
</feature>
<accession>A0ABD0LHK1</accession>
<name>A0ABD0LHK1_9CAEN</name>
<evidence type="ECO:0000256" key="2">
    <source>
        <dbReference type="SAM" id="SignalP"/>
    </source>
</evidence>
<proteinExistence type="predicted"/>
<reference evidence="3 4" key="1">
    <citation type="journal article" date="2023" name="Sci. Data">
        <title>Genome assembly of the Korean intertidal mud-creeper Batillaria attramentaria.</title>
        <authorList>
            <person name="Patra A.K."/>
            <person name="Ho P.T."/>
            <person name="Jun S."/>
            <person name="Lee S.J."/>
            <person name="Kim Y."/>
            <person name="Won Y.J."/>
        </authorList>
    </citation>
    <scope>NUCLEOTIDE SEQUENCE [LARGE SCALE GENOMIC DNA]</scope>
    <source>
        <strain evidence="3">Wonlab-2016</strain>
    </source>
</reference>
<feature type="signal peptide" evidence="2">
    <location>
        <begin position="1"/>
        <end position="21"/>
    </location>
</feature>
<feature type="compositionally biased region" description="Low complexity" evidence="1">
    <location>
        <begin position="278"/>
        <end position="287"/>
    </location>
</feature>
<dbReference type="Proteomes" id="UP001519460">
    <property type="component" value="Unassembled WGS sequence"/>
</dbReference>
<keyword evidence="4" id="KW-1185">Reference proteome</keyword>
<dbReference type="AlphaFoldDB" id="A0ABD0LHK1"/>
<organism evidence="3 4">
    <name type="scientific">Batillaria attramentaria</name>
    <dbReference type="NCBI Taxonomy" id="370345"/>
    <lineage>
        <taxon>Eukaryota</taxon>
        <taxon>Metazoa</taxon>
        <taxon>Spiralia</taxon>
        <taxon>Lophotrochozoa</taxon>
        <taxon>Mollusca</taxon>
        <taxon>Gastropoda</taxon>
        <taxon>Caenogastropoda</taxon>
        <taxon>Sorbeoconcha</taxon>
        <taxon>Cerithioidea</taxon>
        <taxon>Batillariidae</taxon>
        <taxon>Batillaria</taxon>
    </lineage>
</organism>
<evidence type="ECO:0000256" key="1">
    <source>
        <dbReference type="SAM" id="MobiDB-lite"/>
    </source>
</evidence>
<protein>
    <submittedName>
        <fullName evidence="3">Uncharacterized protein</fullName>
    </submittedName>
</protein>
<evidence type="ECO:0000313" key="4">
    <source>
        <dbReference type="Proteomes" id="UP001519460"/>
    </source>
</evidence>
<feature type="region of interest" description="Disordered" evidence="1">
    <location>
        <begin position="278"/>
        <end position="298"/>
    </location>
</feature>
<feature type="region of interest" description="Disordered" evidence="1">
    <location>
        <begin position="241"/>
        <end position="264"/>
    </location>
</feature>
<dbReference type="EMBL" id="JACVVK020000050">
    <property type="protein sequence ID" value="KAK7498573.1"/>
    <property type="molecule type" value="Genomic_DNA"/>
</dbReference>
<feature type="compositionally biased region" description="Polar residues" evidence="1">
    <location>
        <begin position="245"/>
        <end position="263"/>
    </location>
</feature>